<feature type="region of interest" description="Disordered" evidence="1">
    <location>
        <begin position="210"/>
        <end position="235"/>
    </location>
</feature>
<protein>
    <submittedName>
        <fullName evidence="2">Uncharacterized protein</fullName>
    </submittedName>
</protein>
<evidence type="ECO:0000313" key="2">
    <source>
        <dbReference type="EMBL" id="KAK3102856.1"/>
    </source>
</evidence>
<comment type="caution">
    <text evidence="2">The sequence shown here is derived from an EMBL/GenBank/DDBJ whole genome shotgun (WGS) entry which is preliminary data.</text>
</comment>
<dbReference type="EMBL" id="VSWD01000005">
    <property type="protein sequence ID" value="KAK3102856.1"/>
    <property type="molecule type" value="Genomic_DNA"/>
</dbReference>
<reference evidence="2" key="1">
    <citation type="submission" date="2019-08" db="EMBL/GenBank/DDBJ databases">
        <title>The improved chromosome-level genome for the pearl oyster Pinctada fucata martensii using PacBio sequencing and Hi-C.</title>
        <authorList>
            <person name="Zheng Z."/>
        </authorList>
    </citation>
    <scope>NUCLEOTIDE SEQUENCE</scope>
    <source>
        <strain evidence="2">ZZ-2019</strain>
        <tissue evidence="2">Adductor muscle</tissue>
    </source>
</reference>
<proteinExistence type="predicted"/>
<gene>
    <name evidence="2" type="ORF">FSP39_014460</name>
</gene>
<feature type="region of interest" description="Disordered" evidence="1">
    <location>
        <begin position="590"/>
        <end position="612"/>
    </location>
</feature>
<accession>A0AA89C1T7</accession>
<name>A0AA89C1T7_PINIB</name>
<dbReference type="AlphaFoldDB" id="A0AA89C1T7"/>
<feature type="region of interest" description="Disordered" evidence="1">
    <location>
        <begin position="152"/>
        <end position="175"/>
    </location>
</feature>
<dbReference type="Proteomes" id="UP001186944">
    <property type="component" value="Unassembled WGS sequence"/>
</dbReference>
<feature type="compositionally biased region" description="Basic and acidic residues" evidence="1">
    <location>
        <begin position="251"/>
        <end position="269"/>
    </location>
</feature>
<feature type="compositionally biased region" description="Polar residues" evidence="1">
    <location>
        <begin position="217"/>
        <end position="235"/>
    </location>
</feature>
<organism evidence="2 3">
    <name type="scientific">Pinctada imbricata</name>
    <name type="common">Atlantic pearl-oyster</name>
    <name type="synonym">Pinctada martensii</name>
    <dbReference type="NCBI Taxonomy" id="66713"/>
    <lineage>
        <taxon>Eukaryota</taxon>
        <taxon>Metazoa</taxon>
        <taxon>Spiralia</taxon>
        <taxon>Lophotrochozoa</taxon>
        <taxon>Mollusca</taxon>
        <taxon>Bivalvia</taxon>
        <taxon>Autobranchia</taxon>
        <taxon>Pteriomorphia</taxon>
        <taxon>Pterioida</taxon>
        <taxon>Pterioidea</taxon>
        <taxon>Pteriidae</taxon>
        <taxon>Pinctada</taxon>
    </lineage>
</organism>
<evidence type="ECO:0000256" key="1">
    <source>
        <dbReference type="SAM" id="MobiDB-lite"/>
    </source>
</evidence>
<sequence length="668" mass="76654">MGPDWADACRTKAEELESIRKQIVHLTSTMSSVNYQMDAWERRLRELTGEGSPSTVRMLPKQKVTFKPRQKLLERVKDIEKESHGRRFRSSRQDECESHSISKLARDFIDHAWEEGGKMDKGNYIQKSDKQRRLQQTEKAASNGMFSMHDSEYCEEESRMSNQPLSEIKSKSVKDTSIISGIEDSESGQHDLKEGVKDKEATLQDIQKPLVQREDSSLSNFVSNKPSTSAPKSSGINKEFKKLFKMLDTEVERRKKERESKEEDEEKQKAQKLRRAYSHIPTHSSGLYNEFEELFRLLDNQQINNTRRAEQINIMSELNDVISAVQLGSPLMCSECSLGCDMHTNSGGNDDFGSDRNDENKSQSANTDIYSENIEEKLKKRCTNIDDSNINYSSSVCPVFALKSNITALLTKAALTESNGNESSNAVQKVHWAEELQKTYSVSRTENRNKRRCKKKDSRGFPDITDAGYIQSNLNNFPHSSDERSQKNLQLHIKDVLIELPPIPNDLARRRDNAAGMQNELCGWLGQLAEDYPEPKDPMPSPRDGYEHLYMDQRNYRKQSFCLPAVQRFKGKKLTKNQILRKPKVEEIPCEGKSELSDDNVVNPQTDSDDNDVNYMEERKYFREESDENEIEDVCAKLNFVELETPPFQTIKHKEFSALPPIKGIRDS</sequence>
<feature type="region of interest" description="Disordered" evidence="1">
    <location>
        <begin position="251"/>
        <end position="275"/>
    </location>
</feature>
<feature type="region of interest" description="Disordered" evidence="1">
    <location>
        <begin position="347"/>
        <end position="368"/>
    </location>
</feature>
<evidence type="ECO:0000313" key="3">
    <source>
        <dbReference type="Proteomes" id="UP001186944"/>
    </source>
</evidence>
<keyword evidence="3" id="KW-1185">Reference proteome</keyword>